<feature type="transmembrane region" description="Helical" evidence="1">
    <location>
        <begin position="29"/>
        <end position="46"/>
    </location>
</feature>
<protein>
    <submittedName>
        <fullName evidence="2">Uncharacterized protein</fullName>
    </submittedName>
</protein>
<comment type="caution">
    <text evidence="2">The sequence shown here is derived from an EMBL/GenBank/DDBJ whole genome shotgun (WGS) entry which is preliminary data.</text>
</comment>
<dbReference type="OrthoDB" id="166467at2"/>
<dbReference type="AlphaFoldDB" id="A0A178MB18"/>
<name>A0A178MB18_9CHLR</name>
<keyword evidence="3" id="KW-1185">Reference proteome</keyword>
<gene>
    <name evidence="2" type="ORF">A6A03_14085</name>
</gene>
<feature type="transmembrane region" description="Helical" evidence="1">
    <location>
        <begin position="104"/>
        <end position="122"/>
    </location>
</feature>
<dbReference type="EMBL" id="LWQS01000052">
    <property type="protein sequence ID" value="OAN45753.1"/>
    <property type="molecule type" value="Genomic_DNA"/>
</dbReference>
<dbReference type="RefSeq" id="WP_066787253.1">
    <property type="nucleotide sequence ID" value="NZ_LWQS01000052.1"/>
</dbReference>
<sequence>MFAKRWVRWSIAIIVGLIVAIGLELALGSGGGGMGVALSLIGGGVITHWRQRAAISCRIDGPRLRPLQVSAFGVMGLGVQWYQLHGSGAVATLNAFWPALDASWLPLALVVAGVGWLAFLSISSDCRDEQLLAAMGEYERP</sequence>
<organism evidence="2 3">
    <name type="scientific">Chloroflexus islandicus</name>
    <dbReference type="NCBI Taxonomy" id="1707952"/>
    <lineage>
        <taxon>Bacteria</taxon>
        <taxon>Bacillati</taxon>
        <taxon>Chloroflexota</taxon>
        <taxon>Chloroflexia</taxon>
        <taxon>Chloroflexales</taxon>
        <taxon>Chloroflexineae</taxon>
        <taxon>Chloroflexaceae</taxon>
        <taxon>Chloroflexus</taxon>
    </lineage>
</organism>
<feature type="transmembrane region" description="Helical" evidence="1">
    <location>
        <begin position="67"/>
        <end position="84"/>
    </location>
</feature>
<reference evidence="2 3" key="1">
    <citation type="submission" date="2016-04" db="EMBL/GenBank/DDBJ databases">
        <title>Chloroflexus islandicus sp. nov., a thermophilic filamentous anoxygenic phototrophic bacterium from geyser Strokkur (Iceland).</title>
        <authorList>
            <person name="Gaisin V.A."/>
            <person name="Kalashnikov A.M."/>
            <person name="Sukhacheva M.V."/>
            <person name="Grouzdev D.S."/>
            <person name="Ivanov T.M."/>
            <person name="Kuznetsov B."/>
            <person name="Gorlenko V.M."/>
        </authorList>
    </citation>
    <scope>NUCLEOTIDE SEQUENCE [LARGE SCALE GENOMIC DNA]</scope>
    <source>
        <strain evidence="3">isl-2</strain>
    </source>
</reference>
<proteinExistence type="predicted"/>
<keyword evidence="1" id="KW-1133">Transmembrane helix</keyword>
<dbReference type="Proteomes" id="UP000078287">
    <property type="component" value="Unassembled WGS sequence"/>
</dbReference>
<accession>A0A178MB18</accession>
<evidence type="ECO:0000313" key="2">
    <source>
        <dbReference type="EMBL" id="OAN45753.1"/>
    </source>
</evidence>
<keyword evidence="1" id="KW-0472">Membrane</keyword>
<evidence type="ECO:0000256" key="1">
    <source>
        <dbReference type="SAM" id="Phobius"/>
    </source>
</evidence>
<evidence type="ECO:0000313" key="3">
    <source>
        <dbReference type="Proteomes" id="UP000078287"/>
    </source>
</evidence>
<keyword evidence="1" id="KW-0812">Transmembrane</keyword>
<feature type="transmembrane region" description="Helical" evidence="1">
    <location>
        <begin position="7"/>
        <end position="23"/>
    </location>
</feature>